<dbReference type="EMBL" id="FNXE01000018">
    <property type="protein sequence ID" value="SEH79950.1"/>
    <property type="molecule type" value="Genomic_DNA"/>
</dbReference>
<dbReference type="PROSITE" id="PS51257">
    <property type="entry name" value="PROKAR_LIPOPROTEIN"/>
    <property type="match status" value="1"/>
</dbReference>
<evidence type="ECO:0008006" key="4">
    <source>
        <dbReference type="Google" id="ProtNLM"/>
    </source>
</evidence>
<dbReference type="STRING" id="1159016.SAMN02927937_01502"/>
<dbReference type="Proteomes" id="UP000199634">
    <property type="component" value="Unassembled WGS sequence"/>
</dbReference>
<dbReference type="RefSeq" id="WP_091098371.1">
    <property type="nucleotide sequence ID" value="NZ_FNXE01000018.1"/>
</dbReference>
<protein>
    <recommendedName>
        <fullName evidence="4">Lipoprotein</fullName>
    </recommendedName>
</protein>
<evidence type="ECO:0000313" key="3">
    <source>
        <dbReference type="Proteomes" id="UP000199634"/>
    </source>
</evidence>
<keyword evidence="3" id="KW-1185">Reference proteome</keyword>
<gene>
    <name evidence="2" type="ORF">SAMN02927937_01502</name>
</gene>
<dbReference type="AlphaFoldDB" id="A0A1H6L6W2"/>
<evidence type="ECO:0000313" key="2">
    <source>
        <dbReference type="EMBL" id="SEH79950.1"/>
    </source>
</evidence>
<accession>A0A1H6L6W2</accession>
<dbReference type="OrthoDB" id="5510929at2"/>
<name>A0A1H6L6W2_9FLAO</name>
<reference evidence="2 3" key="1">
    <citation type="submission" date="2016-10" db="EMBL/GenBank/DDBJ databases">
        <authorList>
            <person name="de Groot N.N."/>
        </authorList>
    </citation>
    <scope>NUCLEOTIDE SEQUENCE [LARGE SCALE GENOMIC DNA]</scope>
    <source>
        <strain evidence="2 3">CGMCC 1.10825</strain>
    </source>
</reference>
<proteinExistence type="predicted"/>
<feature type="compositionally biased region" description="Low complexity" evidence="1">
    <location>
        <begin position="28"/>
        <end position="44"/>
    </location>
</feature>
<feature type="region of interest" description="Disordered" evidence="1">
    <location>
        <begin position="28"/>
        <end position="48"/>
    </location>
</feature>
<sequence length="218" mass="24291">MKKIKIFALGIIGATLITTGLYSCSNEEVNNPQQENTEQNTNLQSKPATTAGDGYVYALDFYGTDISLGRSVDLVDPDTSEGVTVTEVTVDGDTRARGYIVNKVENNDFLYFLDVDRDTDILTTFEETTDEVLTFNNLLESPDYLDTDKFDFIEYSQDYMTTSGDCGFWKKVWGKCTFYGNINPIGNGLCSQTSTTVTYRLGKIANTEPNHNTFPCPE</sequence>
<evidence type="ECO:0000256" key="1">
    <source>
        <dbReference type="SAM" id="MobiDB-lite"/>
    </source>
</evidence>
<organism evidence="2 3">
    <name type="scientific">Paenimyroides marinum</name>
    <dbReference type="NCBI Taxonomy" id="1159016"/>
    <lineage>
        <taxon>Bacteria</taxon>
        <taxon>Pseudomonadati</taxon>
        <taxon>Bacteroidota</taxon>
        <taxon>Flavobacteriia</taxon>
        <taxon>Flavobacteriales</taxon>
        <taxon>Flavobacteriaceae</taxon>
        <taxon>Paenimyroides</taxon>
    </lineage>
</organism>